<evidence type="ECO:0000313" key="3">
    <source>
        <dbReference type="EMBL" id="KST65205.1"/>
    </source>
</evidence>
<evidence type="ECO:0000256" key="2">
    <source>
        <dbReference type="ARBA" id="ARBA00022801"/>
    </source>
</evidence>
<comment type="caution">
    <text evidence="4">The sequence shown here is derived from an EMBL/GenBank/DDBJ whole genome shotgun (WGS) entry which is preliminary data.</text>
</comment>
<dbReference type="SUPFAM" id="SSF52172">
    <property type="entry name" value="CheY-like"/>
    <property type="match status" value="1"/>
</dbReference>
<dbReference type="PRINTS" id="PR01466">
    <property type="entry name" value="ARGDEIMINASE"/>
</dbReference>
<gene>
    <name evidence="4" type="ORF">BC008_04770</name>
    <name evidence="3" type="ORF">BC008_20645</name>
</gene>
<organism evidence="4 5">
    <name type="scientific">Mastigocoleus testarum BC008</name>
    <dbReference type="NCBI Taxonomy" id="371196"/>
    <lineage>
        <taxon>Bacteria</taxon>
        <taxon>Bacillati</taxon>
        <taxon>Cyanobacteriota</taxon>
        <taxon>Cyanophyceae</taxon>
        <taxon>Nostocales</taxon>
        <taxon>Hapalosiphonaceae</taxon>
        <taxon>Mastigocoleus</taxon>
    </lineage>
</organism>
<evidence type="ECO:0000313" key="4">
    <source>
        <dbReference type="EMBL" id="KST69620.1"/>
    </source>
</evidence>
<evidence type="ECO:0000313" key="5">
    <source>
        <dbReference type="Proteomes" id="UP000053372"/>
    </source>
</evidence>
<protein>
    <recommendedName>
        <fullName evidence="6">Arginine deiminase</fullName>
    </recommendedName>
</protein>
<dbReference type="EMBL" id="LMTZ01000017">
    <property type="protein sequence ID" value="KST69620.1"/>
    <property type="molecule type" value="Genomic_DNA"/>
</dbReference>
<dbReference type="AlphaFoldDB" id="A0A0V7ZYG6"/>
<comment type="similarity">
    <text evidence="1">Belongs to the arginine deiminase family.</text>
</comment>
<dbReference type="OrthoDB" id="9807502at2"/>
<name>A0A0V7ZYG6_9CYAN</name>
<proteinExistence type="inferred from homology"/>
<dbReference type="Gene3D" id="1.10.3930.10">
    <property type="entry name" value="Arginine deiminase"/>
    <property type="match status" value="1"/>
</dbReference>
<accession>A0A0V7ZYG6</accession>
<reference evidence="4 5" key="1">
    <citation type="journal article" date="2015" name="Genome Announc.">
        <title>Draft Genome of the Euendolithic (true boring) Cyanobacterium Mastigocoleus testarum strain BC008.</title>
        <authorList>
            <person name="Guida B.S."/>
            <person name="Garcia-Pichel F."/>
        </authorList>
    </citation>
    <scope>NUCLEOTIDE SEQUENCE [LARGE SCALE GENOMIC DNA]</scope>
    <source>
        <strain evidence="4 5">BC008</strain>
    </source>
</reference>
<dbReference type="InterPro" id="IPR011006">
    <property type="entry name" value="CheY-like_superfamily"/>
</dbReference>
<dbReference type="RefSeq" id="WP_027846522.1">
    <property type="nucleotide sequence ID" value="NZ_LMTZ01000017.1"/>
</dbReference>
<evidence type="ECO:0008006" key="6">
    <source>
        <dbReference type="Google" id="ProtNLM"/>
    </source>
</evidence>
<dbReference type="PANTHER" id="PTHR47271">
    <property type="entry name" value="ARGININE DEIMINASE"/>
    <property type="match status" value="1"/>
</dbReference>
<dbReference type="Proteomes" id="UP000053372">
    <property type="component" value="Unassembled WGS sequence"/>
</dbReference>
<keyword evidence="2" id="KW-0378">Hydrolase</keyword>
<dbReference type="Gene3D" id="3.40.50.2300">
    <property type="match status" value="1"/>
</dbReference>
<dbReference type="SUPFAM" id="SSF55909">
    <property type="entry name" value="Pentein"/>
    <property type="match status" value="1"/>
</dbReference>
<dbReference type="PANTHER" id="PTHR47271:SF2">
    <property type="entry name" value="ARGININE DEIMINASE"/>
    <property type="match status" value="1"/>
</dbReference>
<evidence type="ECO:0000256" key="1">
    <source>
        <dbReference type="ARBA" id="ARBA00010206"/>
    </source>
</evidence>
<dbReference type="InterPro" id="IPR003876">
    <property type="entry name" value="Arg_deiminase"/>
</dbReference>
<dbReference type="GO" id="GO:0016990">
    <property type="term" value="F:arginine deiminase activity"/>
    <property type="evidence" value="ECO:0007669"/>
    <property type="project" value="InterPro"/>
</dbReference>
<keyword evidence="5" id="KW-1185">Reference proteome</keyword>
<dbReference type="Pfam" id="PF02274">
    <property type="entry name" value="ADI"/>
    <property type="match status" value="1"/>
</dbReference>
<dbReference type="GO" id="GO:0019546">
    <property type="term" value="P:L-arginine deiminase pathway"/>
    <property type="evidence" value="ECO:0007669"/>
    <property type="project" value="TreeGrafter"/>
</dbReference>
<sequence>MIITRRNFSQTSRFSRHALVVEDNAAFWESRFPKLLPDADWVITFATTIEEAKQKFWDDCNFDLIISGYQIGSKSGREFLTFARQIDQNIPIFLLFDPASSKNFDFGDTETYRALALINKSNCLTNPDKVRAKIKAEYEQYMVEMCTPHIQSEYGQLQTVLVHTPSDEIDRIEPNDPWYLIDSRPALHLAQQQHREFIRVIKENSLRPIVLDIALLLYDVIKSLQGDQLRQVVENILFDREFQSLKHRFGNHNLELSPLLKEKVDEICSSDLKQITSQLMCGLNIADLLAKDAGHPMFKQRDSQIVPPVPNLYFMRDPGFALGESLVLSRMYWEVRRREPSIIRTVINYHPFMKNAKSQAIDWNLDSGEQFFIEGGDVMVIAPNNFAIALSERTSRQAVRKVAQELIGRGAERVFQPMIPAKRAFIHLDTVCSVVGPNHMVVHPEAVSAYGDTLCWSDRTFRSGGEPESLQKDFITVLRSQFGKNIIEVTDPCEQFDDAVNVFMIKADTAVAYDRNPKANQALRENGIRVMEFSGSDLVVGRGGARCMTMPIRRN</sequence>
<dbReference type="EMBL" id="LMTZ01000111">
    <property type="protein sequence ID" value="KST65205.1"/>
    <property type="molecule type" value="Genomic_DNA"/>
</dbReference>
<dbReference type="Gene3D" id="3.75.10.10">
    <property type="entry name" value="L-arginine/glycine Amidinotransferase, Chain A"/>
    <property type="match status" value="1"/>
</dbReference>